<organism evidence="2 3">
    <name type="scientific">Anopheles maculatus</name>
    <dbReference type="NCBI Taxonomy" id="74869"/>
    <lineage>
        <taxon>Eukaryota</taxon>
        <taxon>Metazoa</taxon>
        <taxon>Ecdysozoa</taxon>
        <taxon>Arthropoda</taxon>
        <taxon>Hexapoda</taxon>
        <taxon>Insecta</taxon>
        <taxon>Pterygota</taxon>
        <taxon>Neoptera</taxon>
        <taxon>Endopterygota</taxon>
        <taxon>Diptera</taxon>
        <taxon>Nematocera</taxon>
        <taxon>Culicoidea</taxon>
        <taxon>Culicidae</taxon>
        <taxon>Anophelinae</taxon>
        <taxon>Anopheles</taxon>
        <taxon>Anopheles maculatus group</taxon>
    </lineage>
</organism>
<dbReference type="VEuPathDB" id="VectorBase:AMAM023758"/>
<dbReference type="PANTHER" id="PTHR21398">
    <property type="entry name" value="AGAP007094-PA"/>
    <property type="match status" value="1"/>
</dbReference>
<dbReference type="Pfam" id="PF07841">
    <property type="entry name" value="DM4_12"/>
    <property type="match status" value="1"/>
</dbReference>
<feature type="chain" id="PRO_5008136654" evidence="1">
    <location>
        <begin position="30"/>
        <end position="214"/>
    </location>
</feature>
<evidence type="ECO:0000313" key="2">
    <source>
        <dbReference type="EnsemblMetazoa" id="AMAM023758-PA"/>
    </source>
</evidence>
<keyword evidence="3" id="KW-1185">Reference proteome</keyword>
<name>A0A182TBX4_9DIPT</name>
<dbReference type="EnsemblMetazoa" id="AMAM023758-RA">
    <property type="protein sequence ID" value="AMAM023758-PA"/>
    <property type="gene ID" value="AMAM023758"/>
</dbReference>
<accession>A0A182TBX4</accession>
<evidence type="ECO:0000313" key="3">
    <source>
        <dbReference type="Proteomes" id="UP000075901"/>
    </source>
</evidence>
<reference evidence="3" key="1">
    <citation type="submission" date="2013-09" db="EMBL/GenBank/DDBJ databases">
        <title>The Genome Sequence of Anopheles maculatus species B.</title>
        <authorList>
            <consortium name="The Broad Institute Genomics Platform"/>
            <person name="Neafsey D.E."/>
            <person name="Besansky N."/>
            <person name="Howell P."/>
            <person name="Walton C."/>
            <person name="Young S.K."/>
            <person name="Zeng Q."/>
            <person name="Gargeya S."/>
            <person name="Fitzgerald M."/>
            <person name="Haas B."/>
            <person name="Abouelleil A."/>
            <person name="Allen A.W."/>
            <person name="Alvarado L."/>
            <person name="Arachchi H.M."/>
            <person name="Berlin A.M."/>
            <person name="Chapman S.B."/>
            <person name="Gainer-Dewar J."/>
            <person name="Goldberg J."/>
            <person name="Griggs A."/>
            <person name="Gujja S."/>
            <person name="Hansen M."/>
            <person name="Howarth C."/>
            <person name="Imamovic A."/>
            <person name="Ireland A."/>
            <person name="Larimer J."/>
            <person name="McCowan C."/>
            <person name="Murphy C."/>
            <person name="Pearson M."/>
            <person name="Poon T.W."/>
            <person name="Priest M."/>
            <person name="Roberts A."/>
            <person name="Saif S."/>
            <person name="Shea T."/>
            <person name="Sisk P."/>
            <person name="Sykes S."/>
            <person name="Wortman J."/>
            <person name="Nusbaum C."/>
            <person name="Birren B."/>
        </authorList>
    </citation>
    <scope>NUCLEOTIDE SEQUENCE [LARGE SCALE GENOMIC DNA]</scope>
    <source>
        <strain evidence="3">maculatus3</strain>
    </source>
</reference>
<reference evidence="2" key="2">
    <citation type="submission" date="2020-05" db="UniProtKB">
        <authorList>
            <consortium name="EnsemblMetazoa"/>
        </authorList>
    </citation>
    <scope>IDENTIFICATION</scope>
    <source>
        <strain evidence="2">maculatus3</strain>
    </source>
</reference>
<dbReference type="PANTHER" id="PTHR21398:SF11">
    <property type="entry name" value="HDC15381-RELATED"/>
    <property type="match status" value="1"/>
</dbReference>
<dbReference type="AlphaFoldDB" id="A0A182TBX4"/>
<proteinExistence type="predicted"/>
<dbReference type="InterPro" id="IPR006631">
    <property type="entry name" value="DM4_12"/>
</dbReference>
<dbReference type="Proteomes" id="UP000075901">
    <property type="component" value="Unassembled WGS sequence"/>
</dbReference>
<feature type="signal peptide" evidence="1">
    <location>
        <begin position="1"/>
        <end position="29"/>
    </location>
</feature>
<sequence>MKSLRSQLKSLYAVVLSLLLLTSIFPVDASPSELLQCPANRALAQRSKRWILSYPINGGVAKMVFGFLAPIRFHHPLPRSLNLSLNVQANYRIPATIIFPRPETIFKNRGNNEYTDTSRKQFYAMVERMLTGWNRNGRSCLLRTICEVAETPLRHNGLVGELFEVIFTPHETDQLASEYTMARKYGANGVNCMRMYADCPLGHGLLDTISAMQM</sequence>
<keyword evidence="1" id="KW-0732">Signal</keyword>
<dbReference type="SMART" id="SM00718">
    <property type="entry name" value="DM4_12"/>
    <property type="match status" value="1"/>
</dbReference>
<evidence type="ECO:0000256" key="1">
    <source>
        <dbReference type="SAM" id="SignalP"/>
    </source>
</evidence>
<protein>
    <submittedName>
        <fullName evidence="2">Uncharacterized protein</fullName>
    </submittedName>
</protein>